<evidence type="ECO:0000313" key="3">
    <source>
        <dbReference type="Proteomes" id="UP000572984"/>
    </source>
</evidence>
<dbReference type="AlphaFoldDB" id="A0A838BUC3"/>
<dbReference type="Proteomes" id="UP000572984">
    <property type="component" value="Unassembled WGS sequence"/>
</dbReference>
<dbReference type="EMBL" id="JACDXJ010000002">
    <property type="protein sequence ID" value="MBA1159021.1"/>
    <property type="molecule type" value="Genomic_DNA"/>
</dbReference>
<evidence type="ECO:0000256" key="1">
    <source>
        <dbReference type="SAM" id="MobiDB-lite"/>
    </source>
</evidence>
<protein>
    <submittedName>
        <fullName evidence="2">Uncharacterized protein</fullName>
    </submittedName>
</protein>
<keyword evidence="3" id="KW-1185">Reference proteome</keyword>
<proteinExistence type="predicted"/>
<feature type="compositionally biased region" description="Basic and acidic residues" evidence="1">
    <location>
        <begin position="32"/>
        <end position="41"/>
    </location>
</feature>
<reference evidence="2 3" key="1">
    <citation type="submission" date="2020-07" db="EMBL/GenBank/DDBJ databases">
        <title>Draft genome and description of Microvirga mediterraneensis Marseille-Q2068 sp. nov.</title>
        <authorList>
            <person name="Boxberger M."/>
        </authorList>
    </citation>
    <scope>NUCLEOTIDE SEQUENCE [LARGE SCALE GENOMIC DNA]</scope>
    <source>
        <strain evidence="2 3">Marseille-Q2068</strain>
    </source>
</reference>
<name>A0A838BUC3_9HYPH</name>
<comment type="caution">
    <text evidence="2">The sequence shown here is derived from an EMBL/GenBank/DDBJ whole genome shotgun (WGS) entry which is preliminary data.</text>
</comment>
<accession>A0A838BUC3</accession>
<evidence type="ECO:0000313" key="2">
    <source>
        <dbReference type="EMBL" id="MBA1159021.1"/>
    </source>
</evidence>
<organism evidence="2 3">
    <name type="scientific">Microvirga mediterraneensis</name>
    <dbReference type="NCBI Taxonomy" id="2754695"/>
    <lineage>
        <taxon>Bacteria</taxon>
        <taxon>Pseudomonadati</taxon>
        <taxon>Pseudomonadota</taxon>
        <taxon>Alphaproteobacteria</taxon>
        <taxon>Hyphomicrobiales</taxon>
        <taxon>Methylobacteriaceae</taxon>
        <taxon>Microvirga</taxon>
    </lineage>
</organism>
<dbReference type="RefSeq" id="WP_181054602.1">
    <property type="nucleotide sequence ID" value="NZ_JACDXJ010000002.1"/>
</dbReference>
<sequence length="428" mass="48258">MSKVSYTWGSERPSQRRKRMDSARKSALAQMEDEKRRHKERMDALKARLEEIDSHMEAIDLVTAAGRIDRTLEEAKAEDLRALDEVEPRKRGRGRPRKVVPEASGTTPAKESTKASKTKAPAVQARHALSQPRNELSPPGTDQGLDLSPSVLPASSAAAMKAKSTREPKAKDPAVAALRAIDLSDVAAVPGALTKVFPQANFPLAYEYGVEDPDRVSYENLASEDKIRWITSVHFKGDQAAYDKAFKVNLSDNFRMQKLYKDDIPQAMAKESARRKLWATVRKRVQHVVKTYPDVLSGKVPLESVQKALSEYDQSDLSYMGVAEQRTWWEFVDALPWPEGLSRRDIMVFDGRGDMMDPDAFAFWDTTKTKKREGSVLREQVSAEKRAEQKARERMEELRRLSFLASSQQKAELEELEKHFAPPSSPDS</sequence>
<feature type="region of interest" description="Disordered" evidence="1">
    <location>
        <begin position="83"/>
        <end position="150"/>
    </location>
</feature>
<feature type="region of interest" description="Disordered" evidence="1">
    <location>
        <begin position="1"/>
        <end position="41"/>
    </location>
</feature>
<gene>
    <name evidence="2" type="ORF">H0S73_23300</name>
</gene>